<reference evidence="2" key="1">
    <citation type="journal article" date="2015" name="Genome Biol. Evol.">
        <title>Identification and Characterization of a Novel Family of Cysteine-Rich Peptides (MgCRP-I) from Mytilus galloprovincialis.</title>
        <authorList>
            <person name="Gerdol M."/>
            <person name="Puillandre N."/>
            <person name="De Moro G."/>
            <person name="Guarnaccia C."/>
            <person name="Lucafo M."/>
            <person name="Benincasa M."/>
            <person name="Zlatev V."/>
            <person name="Manfrin C."/>
            <person name="Torboli V."/>
            <person name="Giulianini P.G."/>
            <person name="Sava G."/>
            <person name="Venier P."/>
            <person name="Pallavicini A."/>
        </authorList>
    </citation>
    <scope>NUCLEOTIDE SEQUENCE</scope>
</reference>
<evidence type="ECO:0000256" key="1">
    <source>
        <dbReference type="SAM" id="SignalP"/>
    </source>
</evidence>
<organism evidence="2">
    <name type="scientific">Mytilus galloprovincialis</name>
    <name type="common">Mediterranean mussel</name>
    <dbReference type="NCBI Taxonomy" id="29158"/>
    <lineage>
        <taxon>Eukaryota</taxon>
        <taxon>Metazoa</taxon>
        <taxon>Spiralia</taxon>
        <taxon>Lophotrochozoa</taxon>
        <taxon>Mollusca</taxon>
        <taxon>Bivalvia</taxon>
        <taxon>Autobranchia</taxon>
        <taxon>Pteriomorphia</taxon>
        <taxon>Mytilida</taxon>
        <taxon>Mytiloidea</taxon>
        <taxon>Mytilidae</taxon>
        <taxon>Mytilinae</taxon>
        <taxon>Mytilus</taxon>
    </lineage>
</organism>
<dbReference type="AlphaFoldDB" id="A0A0A7ACM5"/>
<name>A0A0A7ACM5_MYTGA</name>
<feature type="signal peptide" evidence="1">
    <location>
        <begin position="1"/>
        <end position="23"/>
    </location>
</feature>
<sequence>MKVSFFLIVSLLLMSVGVNMANAEMLKDNGLRQKLVKRSPGCGRRSCPCCPGYTCVSGRCYGH</sequence>
<dbReference type="EMBL" id="KJ002648">
    <property type="protein sequence ID" value="AHF20922.1"/>
    <property type="molecule type" value="mRNA"/>
</dbReference>
<accession>A0A0A7ACM5</accession>
<keyword evidence="1" id="KW-0732">Signal</keyword>
<protein>
    <submittedName>
        <fullName evidence="2">CRP-I 2</fullName>
    </submittedName>
</protein>
<proteinExistence type="evidence at transcript level"/>
<evidence type="ECO:0000313" key="2">
    <source>
        <dbReference type="EMBL" id="AHF20922.1"/>
    </source>
</evidence>
<feature type="chain" id="PRO_5002036346" evidence="1">
    <location>
        <begin position="24"/>
        <end position="63"/>
    </location>
</feature>